<reference evidence="11" key="1">
    <citation type="submission" date="2018-11" db="EMBL/GenBank/DDBJ databases">
        <title>Phylogenetic, genomic, and biogeographic characterization of a novel and ubiquitous marine invertebrate-associated Rickettsiales parasite, Candidatus Marinoinvertebrata rohwerii, gen. nov., sp. nov.</title>
        <authorList>
            <person name="Klinges J.G."/>
            <person name="Rosales S.M."/>
            <person name="Mcminds R."/>
            <person name="Shaver E.C."/>
            <person name="Shantz A."/>
            <person name="Peters E.C."/>
            <person name="Burkepile D.E."/>
            <person name="Silliman B.R."/>
            <person name="Vega Thurber R.L."/>
        </authorList>
    </citation>
    <scope>NUCLEOTIDE SEQUENCE [LARGE SCALE GENOMIC DNA]</scope>
    <source>
        <strain evidence="11">a_cerv_44</strain>
    </source>
</reference>
<dbReference type="SUPFAM" id="SSF56655">
    <property type="entry name" value="Carbohydrate phosphatase"/>
    <property type="match status" value="1"/>
</dbReference>
<dbReference type="EMBL" id="RXFM01000067">
    <property type="protein sequence ID" value="RST64174.1"/>
    <property type="molecule type" value="Genomic_DNA"/>
</dbReference>
<evidence type="ECO:0000256" key="5">
    <source>
        <dbReference type="ARBA" id="ARBA00023211"/>
    </source>
</evidence>
<feature type="binding site" evidence="9">
    <location>
        <begin position="87"/>
        <end position="89"/>
    </location>
    <ligand>
        <name>substrate</name>
    </ligand>
</feature>
<comment type="cofactor">
    <cofactor evidence="8">
        <name>Mn(2+)</name>
        <dbReference type="ChEBI" id="CHEBI:29035"/>
    </cofactor>
</comment>
<evidence type="ECO:0000256" key="8">
    <source>
        <dbReference type="PIRSR" id="PIRSR004532-1"/>
    </source>
</evidence>
<dbReference type="AlphaFoldDB" id="A0A429XG02"/>
<keyword evidence="6 7" id="KW-0119">Carbohydrate metabolism</keyword>
<evidence type="ECO:0000256" key="7">
    <source>
        <dbReference type="PIRNR" id="PIRNR004532"/>
    </source>
</evidence>
<evidence type="ECO:0000256" key="3">
    <source>
        <dbReference type="ARBA" id="ARBA00022723"/>
    </source>
</evidence>
<dbReference type="GO" id="GO:0046872">
    <property type="term" value="F:metal ion binding"/>
    <property type="evidence" value="ECO:0007669"/>
    <property type="project" value="UniProtKB-KW"/>
</dbReference>
<keyword evidence="4 10" id="KW-0378">Hydrolase</keyword>
<evidence type="ECO:0000313" key="11">
    <source>
        <dbReference type="Proteomes" id="UP000279470"/>
    </source>
</evidence>
<feature type="binding site" evidence="8">
    <location>
        <position position="87"/>
    </location>
    <ligand>
        <name>Mn(2+)</name>
        <dbReference type="ChEBI" id="CHEBI:29035"/>
        <label>2</label>
    </ligand>
</feature>
<protein>
    <recommendedName>
        <fullName evidence="7">Fructose-1,6-bisphosphatase</fullName>
    </recommendedName>
</protein>
<dbReference type="Pfam" id="PF03320">
    <property type="entry name" value="FBPase_glpX"/>
    <property type="match status" value="1"/>
</dbReference>
<gene>
    <name evidence="10" type="primary">glpX</name>
    <name evidence="10" type="ORF">EIC27_04895</name>
</gene>
<name>A0A429XG02_9RICK</name>
<proteinExistence type="inferred from homology"/>
<organism evidence="10 11">
    <name type="scientific">Candidatus Aquarickettsia rohweri</name>
    <dbReference type="NCBI Taxonomy" id="2602574"/>
    <lineage>
        <taxon>Bacteria</taxon>
        <taxon>Pseudomonadati</taxon>
        <taxon>Pseudomonadota</taxon>
        <taxon>Alphaproteobacteria</taxon>
        <taxon>Rickettsiales</taxon>
        <taxon>Candidatus Midichloriaceae</taxon>
        <taxon>Candidatus Aquarickettsia</taxon>
    </lineage>
</organism>
<comment type="catalytic activity">
    <reaction evidence="1">
        <text>beta-D-fructose 1,6-bisphosphate + H2O = beta-D-fructose 6-phosphate + phosphate</text>
        <dbReference type="Rhea" id="RHEA:11064"/>
        <dbReference type="ChEBI" id="CHEBI:15377"/>
        <dbReference type="ChEBI" id="CHEBI:32966"/>
        <dbReference type="ChEBI" id="CHEBI:43474"/>
        <dbReference type="ChEBI" id="CHEBI:57634"/>
        <dbReference type="EC" id="3.1.3.11"/>
    </reaction>
</comment>
<dbReference type="InterPro" id="IPR004464">
    <property type="entry name" value="FBPase_class-2/SBPase"/>
</dbReference>
<feature type="binding site" evidence="8">
    <location>
        <position position="57"/>
    </location>
    <ligand>
        <name>Mn(2+)</name>
        <dbReference type="ChEBI" id="CHEBI:29035"/>
        <label>1</label>
    </ligand>
</feature>
<keyword evidence="3 8" id="KW-0479">Metal-binding</keyword>
<evidence type="ECO:0000256" key="4">
    <source>
        <dbReference type="ARBA" id="ARBA00022801"/>
    </source>
</evidence>
<dbReference type="RefSeq" id="WP_126044998.1">
    <property type="nucleotide sequence ID" value="NZ_RXFM01000067.1"/>
</dbReference>
<evidence type="ECO:0000256" key="1">
    <source>
        <dbReference type="ARBA" id="ARBA00001273"/>
    </source>
</evidence>
<keyword evidence="11" id="KW-1185">Reference proteome</keyword>
<dbReference type="GO" id="GO:0030388">
    <property type="term" value="P:fructose 1,6-bisphosphate metabolic process"/>
    <property type="evidence" value="ECO:0007669"/>
    <property type="project" value="TreeGrafter"/>
</dbReference>
<dbReference type="GO" id="GO:0042132">
    <property type="term" value="F:fructose 1,6-bisphosphate 1-phosphatase activity"/>
    <property type="evidence" value="ECO:0007669"/>
    <property type="project" value="UniProtKB-EC"/>
</dbReference>
<dbReference type="OrthoDB" id="9779353at2"/>
<dbReference type="GO" id="GO:0006071">
    <property type="term" value="P:glycerol metabolic process"/>
    <property type="evidence" value="ECO:0007669"/>
    <property type="project" value="InterPro"/>
</dbReference>
<sequence length="310" mass="33990">MDNKWLYLIQNITENTAIACYEWIGKGDNIAADRAAVNIMRKELNKLPMNARIAIGEGERDKAPMLYIGEKLGKGGEDIDIAVDPLEGTTICAKAGFGSMAVIAISSKDSFLYAPDLYMEKIAIGKNFPNDIIDINKSIRKNISNLAEYKNCDAKDIVVMMLERDRHQILLDEIRSIGAKVRLIADGDISAVIAAASSDSDVDIYVGSGGAPEGVLAASALKCIGGKIQGKLVFKSKEQISRANKMGIKDMEKVYEVDDLVKNDVIFSATGVTDGYLVKGVYKSKDKFITETLLFNSYQKKSHKVITKKY</sequence>
<comment type="similarity">
    <text evidence="2 7">Belongs to the FBPase class 2 family.</text>
</comment>
<dbReference type="Proteomes" id="UP000279470">
    <property type="component" value="Unassembled WGS sequence"/>
</dbReference>
<feature type="binding site" evidence="9">
    <location>
        <position position="210"/>
    </location>
    <ligand>
        <name>substrate</name>
    </ligand>
</feature>
<dbReference type="NCBIfam" id="TIGR00330">
    <property type="entry name" value="glpX"/>
    <property type="match status" value="1"/>
</dbReference>
<accession>A0A429XG02</accession>
<feature type="binding site" evidence="8">
    <location>
        <position position="33"/>
    </location>
    <ligand>
        <name>Mn(2+)</name>
        <dbReference type="ChEBI" id="CHEBI:29035"/>
        <label>1</label>
    </ligand>
</feature>
<comment type="caution">
    <text evidence="10">The sequence shown here is derived from an EMBL/GenBank/DDBJ whole genome shotgun (WGS) entry which is preliminary data.</text>
</comment>
<keyword evidence="5 8" id="KW-0464">Manganese</keyword>
<dbReference type="GO" id="GO:0005829">
    <property type="term" value="C:cytosol"/>
    <property type="evidence" value="ECO:0007669"/>
    <property type="project" value="TreeGrafter"/>
</dbReference>
<feature type="binding site" evidence="8">
    <location>
        <position position="84"/>
    </location>
    <ligand>
        <name>Mn(2+)</name>
        <dbReference type="ChEBI" id="CHEBI:29035"/>
        <label>2</label>
    </ligand>
</feature>
<dbReference type="GO" id="GO:0006094">
    <property type="term" value="P:gluconeogenesis"/>
    <property type="evidence" value="ECO:0007669"/>
    <property type="project" value="InterPro"/>
</dbReference>
<dbReference type="PIRSF" id="PIRSF004532">
    <property type="entry name" value="GlpX"/>
    <property type="match status" value="1"/>
</dbReference>
<evidence type="ECO:0000256" key="2">
    <source>
        <dbReference type="ARBA" id="ARBA00008989"/>
    </source>
</evidence>
<evidence type="ECO:0000313" key="10">
    <source>
        <dbReference type="EMBL" id="RST64174.1"/>
    </source>
</evidence>
<feature type="binding site" evidence="9">
    <location>
        <position position="118"/>
    </location>
    <ligand>
        <name>substrate</name>
    </ligand>
</feature>
<dbReference type="Gene3D" id="3.30.540.10">
    <property type="entry name" value="Fructose-1,6-Bisphosphatase, subunit A, domain 1"/>
    <property type="match status" value="1"/>
</dbReference>
<dbReference type="PANTHER" id="PTHR30447">
    <property type="entry name" value="FRUCTOSE-1,6-BISPHOSPHATASE CLASS 2"/>
    <property type="match status" value="1"/>
</dbReference>
<dbReference type="PANTHER" id="PTHR30447:SF0">
    <property type="entry name" value="FRUCTOSE-1,6-BISPHOSPHATASE 1 CLASS 2-RELATED"/>
    <property type="match status" value="1"/>
</dbReference>
<feature type="binding site" evidence="8">
    <location>
        <position position="213"/>
    </location>
    <ligand>
        <name>Mn(2+)</name>
        <dbReference type="ChEBI" id="CHEBI:29035"/>
        <label>2</label>
    </ligand>
</feature>
<evidence type="ECO:0000256" key="9">
    <source>
        <dbReference type="PIRSR" id="PIRSR004532-2"/>
    </source>
</evidence>
<dbReference type="Gene3D" id="3.40.190.90">
    <property type="match status" value="1"/>
</dbReference>
<feature type="binding site" evidence="9">
    <location>
        <begin position="164"/>
        <end position="166"/>
    </location>
    <ligand>
        <name>substrate</name>
    </ligand>
</feature>
<feature type="binding site" evidence="9">
    <location>
        <begin position="186"/>
        <end position="188"/>
    </location>
    <ligand>
        <name>substrate</name>
    </ligand>
</feature>
<evidence type="ECO:0000256" key="6">
    <source>
        <dbReference type="ARBA" id="ARBA00023277"/>
    </source>
</evidence>
<dbReference type="CDD" id="cd01516">
    <property type="entry name" value="FBPase_glpX"/>
    <property type="match status" value="1"/>
</dbReference>